<dbReference type="KEGG" id="sfol:H3H32_36695"/>
<gene>
    <name evidence="1" type="ORF">H3H32_36695</name>
</gene>
<dbReference type="Gene3D" id="2.60.40.2340">
    <property type="match status" value="1"/>
</dbReference>
<keyword evidence="2" id="KW-1185">Reference proteome</keyword>
<dbReference type="EMBL" id="CP059732">
    <property type="protein sequence ID" value="QMW03333.1"/>
    <property type="molecule type" value="Genomic_DNA"/>
</dbReference>
<proteinExistence type="predicted"/>
<dbReference type="RefSeq" id="WP_182460620.1">
    <property type="nucleotide sequence ID" value="NZ_CP059732.1"/>
</dbReference>
<dbReference type="Proteomes" id="UP000515369">
    <property type="component" value="Chromosome"/>
</dbReference>
<accession>A0A7G5GWU1</accession>
<organism evidence="1 2">
    <name type="scientific">Spirosoma foliorum</name>
    <dbReference type="NCBI Taxonomy" id="2710596"/>
    <lineage>
        <taxon>Bacteria</taxon>
        <taxon>Pseudomonadati</taxon>
        <taxon>Bacteroidota</taxon>
        <taxon>Cytophagia</taxon>
        <taxon>Cytophagales</taxon>
        <taxon>Cytophagaceae</taxon>
        <taxon>Spirosoma</taxon>
    </lineage>
</organism>
<dbReference type="AlphaFoldDB" id="A0A7G5GWU1"/>
<evidence type="ECO:0000313" key="1">
    <source>
        <dbReference type="EMBL" id="QMW03333.1"/>
    </source>
</evidence>
<evidence type="ECO:0008006" key="3">
    <source>
        <dbReference type="Google" id="ProtNLM"/>
    </source>
</evidence>
<name>A0A7G5GWU1_9BACT</name>
<sequence length="406" mass="45237">MTNKFKKKHTHWIILSLFIGSIFLQCRTNELVPTPNPLLAITFNDISVIATSRDSSAHVLTIKVPYLTNLKQLKPTLTLTDGATVVPRSGDVQDFSKTVFYTVTEQNGAKTVYQINVKLEKQPVPQLTALSTDTLEAGESVRLTGHHFGTFGLDIRVVLTSPTNQTTVLTTTLVDSTHAQAQLPFTVSPGRYSMQVWVRDVQSTDAIFLQVRYPSPQLKELDQHHLRAGDTLGVTGLYIQPATYQYTMLVSNESQHRQLDAIRTTTTGFSAKLDSDLPAGRYRIQLLNRSENKLSRDTSFSVQVYDRSKPFIMGITTPKASYTPGETIFLKTANFDTVIARFYQLQLTGYSRSYTVNGIYDSTKQILTLALPSTGQKGGYKMAARLLDATGQLVYSFDTDLQLVFP</sequence>
<protein>
    <recommendedName>
        <fullName evidence="3">DUF5018 domain-containing protein</fullName>
    </recommendedName>
</protein>
<evidence type="ECO:0000313" key="2">
    <source>
        <dbReference type="Proteomes" id="UP000515369"/>
    </source>
</evidence>
<reference evidence="1 2" key="1">
    <citation type="submission" date="2020-07" db="EMBL/GenBank/DDBJ databases">
        <title>Spirosoma foliorum sp. nov., isolated from the leaves on the Nejang mountain Korea, Republic of.</title>
        <authorList>
            <person name="Ho H."/>
            <person name="Lee Y.-J."/>
            <person name="Nurcahyanto D.-A."/>
            <person name="Kim S.-G."/>
        </authorList>
    </citation>
    <scope>NUCLEOTIDE SEQUENCE [LARGE SCALE GENOMIC DNA]</scope>
    <source>
        <strain evidence="1 2">PL0136</strain>
    </source>
</reference>